<dbReference type="AlphaFoldDB" id="A0A2P5AT85"/>
<evidence type="ECO:0000313" key="1">
    <source>
        <dbReference type="EMBL" id="PON39752.1"/>
    </source>
</evidence>
<dbReference type="EMBL" id="JXTB01000456">
    <property type="protein sequence ID" value="PON39752.1"/>
    <property type="molecule type" value="Genomic_DNA"/>
</dbReference>
<accession>A0A2P5AT85</accession>
<dbReference type="Proteomes" id="UP000237105">
    <property type="component" value="Unassembled WGS sequence"/>
</dbReference>
<sequence>MAFGLPSFVSGKRALRRSLSGIKEATLKSTTIPKGYFTVNVGENQKKRYVNGVFFPLVP</sequence>
<keyword evidence="2" id="KW-1185">Reference proteome</keyword>
<reference evidence="2" key="1">
    <citation type="submission" date="2016-06" db="EMBL/GenBank/DDBJ databases">
        <title>Parallel loss of symbiosis genes in relatives of nitrogen-fixing non-legume Parasponia.</title>
        <authorList>
            <person name="Van Velzen R."/>
            <person name="Holmer R."/>
            <person name="Bu F."/>
            <person name="Rutten L."/>
            <person name="Van Zeijl A."/>
            <person name="Liu W."/>
            <person name="Santuari L."/>
            <person name="Cao Q."/>
            <person name="Sharma T."/>
            <person name="Shen D."/>
            <person name="Roswanjaya Y."/>
            <person name="Wardhani T."/>
            <person name="Kalhor M.S."/>
            <person name="Jansen J."/>
            <person name="Van den Hoogen J."/>
            <person name="Gungor B."/>
            <person name="Hartog M."/>
            <person name="Hontelez J."/>
            <person name="Verver J."/>
            <person name="Yang W.-C."/>
            <person name="Schijlen E."/>
            <person name="Repin R."/>
            <person name="Schilthuizen M."/>
            <person name="Schranz E."/>
            <person name="Heidstra R."/>
            <person name="Miyata K."/>
            <person name="Fedorova E."/>
            <person name="Kohlen W."/>
            <person name="Bisseling T."/>
            <person name="Smit S."/>
            <person name="Geurts R."/>
        </authorList>
    </citation>
    <scope>NUCLEOTIDE SEQUENCE [LARGE SCALE GENOMIC DNA]</scope>
    <source>
        <strain evidence="2">cv. WU1-14</strain>
    </source>
</reference>
<comment type="caution">
    <text evidence="1">The sequence shown here is derived from an EMBL/GenBank/DDBJ whole genome shotgun (WGS) entry which is preliminary data.</text>
</comment>
<name>A0A2P5AT85_PARAD</name>
<evidence type="ECO:0000313" key="2">
    <source>
        <dbReference type="Proteomes" id="UP000237105"/>
    </source>
</evidence>
<proteinExistence type="predicted"/>
<organism evidence="1 2">
    <name type="scientific">Parasponia andersonii</name>
    <name type="common">Sponia andersonii</name>
    <dbReference type="NCBI Taxonomy" id="3476"/>
    <lineage>
        <taxon>Eukaryota</taxon>
        <taxon>Viridiplantae</taxon>
        <taxon>Streptophyta</taxon>
        <taxon>Embryophyta</taxon>
        <taxon>Tracheophyta</taxon>
        <taxon>Spermatophyta</taxon>
        <taxon>Magnoliopsida</taxon>
        <taxon>eudicotyledons</taxon>
        <taxon>Gunneridae</taxon>
        <taxon>Pentapetalae</taxon>
        <taxon>rosids</taxon>
        <taxon>fabids</taxon>
        <taxon>Rosales</taxon>
        <taxon>Cannabaceae</taxon>
        <taxon>Parasponia</taxon>
    </lineage>
</organism>
<protein>
    <submittedName>
        <fullName evidence="1">Uncharacterized protein</fullName>
    </submittedName>
</protein>
<gene>
    <name evidence="1" type="ORF">PanWU01x14_302590</name>
</gene>
<dbReference type="OrthoDB" id="1798971at2759"/>